<dbReference type="PANTHER" id="PTHR46797:SF23">
    <property type="entry name" value="HTH-TYPE TRANSCRIPTIONAL REGULATOR SUTR"/>
    <property type="match status" value="1"/>
</dbReference>
<reference evidence="5 6" key="1">
    <citation type="submission" date="2022-09" db="EMBL/GenBank/DDBJ databases">
        <authorList>
            <person name="Han X.L."/>
            <person name="Wang Q."/>
            <person name="Lu T."/>
        </authorList>
    </citation>
    <scope>NUCLEOTIDE SEQUENCE [LARGE SCALE GENOMIC DNA]</scope>
    <source>
        <strain evidence="5 6">WQ 127069</strain>
    </source>
</reference>
<dbReference type="InterPro" id="IPR010982">
    <property type="entry name" value="Lambda_DNA-bd_dom_sf"/>
</dbReference>
<name>A0ABT2UBA1_9BACL</name>
<evidence type="ECO:0000256" key="1">
    <source>
        <dbReference type="ARBA" id="ARBA00023015"/>
    </source>
</evidence>
<comment type="caution">
    <text evidence="5">The sequence shown here is derived from an EMBL/GenBank/DDBJ whole genome shotgun (WGS) entry which is preliminary data.</text>
</comment>
<protein>
    <submittedName>
        <fullName evidence="5">Helix-turn-helix domain-containing protein</fullName>
    </submittedName>
</protein>
<dbReference type="EMBL" id="JAOQIO010000016">
    <property type="protein sequence ID" value="MCU6791908.1"/>
    <property type="molecule type" value="Genomic_DNA"/>
</dbReference>
<dbReference type="Pfam" id="PF01381">
    <property type="entry name" value="HTH_3"/>
    <property type="match status" value="1"/>
</dbReference>
<dbReference type="InterPro" id="IPR050807">
    <property type="entry name" value="TransReg_Diox_bact_type"/>
</dbReference>
<dbReference type="SMART" id="SM00530">
    <property type="entry name" value="HTH_XRE"/>
    <property type="match status" value="1"/>
</dbReference>
<evidence type="ECO:0000259" key="4">
    <source>
        <dbReference type="PROSITE" id="PS50943"/>
    </source>
</evidence>
<keyword evidence="3" id="KW-0804">Transcription</keyword>
<keyword evidence="2" id="KW-0238">DNA-binding</keyword>
<gene>
    <name evidence="5" type="ORF">OB236_07195</name>
</gene>
<organism evidence="5 6">
    <name type="scientific">Paenibacillus baimaensis</name>
    <dbReference type="NCBI Taxonomy" id="2982185"/>
    <lineage>
        <taxon>Bacteria</taxon>
        <taxon>Bacillati</taxon>
        <taxon>Bacillota</taxon>
        <taxon>Bacilli</taxon>
        <taxon>Bacillales</taxon>
        <taxon>Paenibacillaceae</taxon>
        <taxon>Paenibacillus</taxon>
    </lineage>
</organism>
<dbReference type="CDD" id="cd00093">
    <property type="entry name" value="HTH_XRE"/>
    <property type="match status" value="1"/>
</dbReference>
<keyword evidence="6" id="KW-1185">Reference proteome</keyword>
<evidence type="ECO:0000313" key="6">
    <source>
        <dbReference type="Proteomes" id="UP001652445"/>
    </source>
</evidence>
<dbReference type="PROSITE" id="PS50943">
    <property type="entry name" value="HTH_CROC1"/>
    <property type="match status" value="1"/>
</dbReference>
<evidence type="ECO:0000313" key="5">
    <source>
        <dbReference type="EMBL" id="MCU6791908.1"/>
    </source>
</evidence>
<dbReference type="Gene3D" id="1.10.260.40">
    <property type="entry name" value="lambda repressor-like DNA-binding domains"/>
    <property type="match status" value="1"/>
</dbReference>
<evidence type="ECO:0000256" key="3">
    <source>
        <dbReference type="ARBA" id="ARBA00023163"/>
    </source>
</evidence>
<proteinExistence type="predicted"/>
<sequence>MQKLLKHVSERIRFYRKAANLTQEELSELLNIDRSYIGKIERGEVNASLDTIERIALALKVDPFELFHKQSKGTNKDKRDFIEKINIILTNQKIEELKMLYDVIRTVQLYKNIK</sequence>
<dbReference type="SUPFAM" id="SSF47413">
    <property type="entry name" value="lambda repressor-like DNA-binding domains"/>
    <property type="match status" value="1"/>
</dbReference>
<keyword evidence="1" id="KW-0805">Transcription regulation</keyword>
<feature type="domain" description="HTH cro/C1-type" evidence="4">
    <location>
        <begin position="12"/>
        <end position="66"/>
    </location>
</feature>
<dbReference type="PANTHER" id="PTHR46797">
    <property type="entry name" value="HTH-TYPE TRANSCRIPTIONAL REGULATOR"/>
    <property type="match status" value="1"/>
</dbReference>
<dbReference type="Proteomes" id="UP001652445">
    <property type="component" value="Unassembled WGS sequence"/>
</dbReference>
<dbReference type="RefSeq" id="WP_262683332.1">
    <property type="nucleotide sequence ID" value="NZ_JAOQIO010000016.1"/>
</dbReference>
<accession>A0ABT2UBA1</accession>
<dbReference type="InterPro" id="IPR001387">
    <property type="entry name" value="Cro/C1-type_HTH"/>
</dbReference>
<evidence type="ECO:0000256" key="2">
    <source>
        <dbReference type="ARBA" id="ARBA00023125"/>
    </source>
</evidence>